<evidence type="ECO:0000313" key="9">
    <source>
        <dbReference type="Proteomes" id="UP000193804"/>
    </source>
</evidence>
<dbReference type="InterPro" id="IPR001640">
    <property type="entry name" value="Lgt"/>
</dbReference>
<comment type="catalytic activity">
    <reaction evidence="7">
        <text>L-cysteinyl-[prolipoprotein] + a 1,2-diacyl-sn-glycero-3-phospho-(1'-sn-glycerol) = an S-1,2-diacyl-sn-glyceryl-L-cysteinyl-[prolipoprotein] + sn-glycerol 1-phosphate + H(+)</text>
        <dbReference type="Rhea" id="RHEA:56712"/>
        <dbReference type="Rhea" id="RHEA-COMP:14679"/>
        <dbReference type="Rhea" id="RHEA-COMP:14680"/>
        <dbReference type="ChEBI" id="CHEBI:15378"/>
        <dbReference type="ChEBI" id="CHEBI:29950"/>
        <dbReference type="ChEBI" id="CHEBI:57685"/>
        <dbReference type="ChEBI" id="CHEBI:64716"/>
        <dbReference type="ChEBI" id="CHEBI:140658"/>
        <dbReference type="EC" id="2.5.1.145"/>
    </reaction>
</comment>
<dbReference type="GO" id="GO:0008961">
    <property type="term" value="F:phosphatidylglycerol-prolipoprotein diacylglyceryl transferase activity"/>
    <property type="evidence" value="ECO:0007669"/>
    <property type="project" value="UniProtKB-UniRule"/>
</dbReference>
<feature type="transmembrane region" description="Helical" evidence="7">
    <location>
        <begin position="20"/>
        <end position="39"/>
    </location>
</feature>
<evidence type="ECO:0000256" key="5">
    <source>
        <dbReference type="ARBA" id="ARBA00022989"/>
    </source>
</evidence>
<keyword evidence="2 7" id="KW-1003">Cell membrane</keyword>
<evidence type="ECO:0000256" key="1">
    <source>
        <dbReference type="ARBA" id="ARBA00007150"/>
    </source>
</evidence>
<name>A0A1X7JBB7_9BACT</name>
<dbReference type="OrthoDB" id="871140at2"/>
<feature type="transmembrane region" description="Helical" evidence="7">
    <location>
        <begin position="59"/>
        <end position="81"/>
    </location>
</feature>
<evidence type="ECO:0000256" key="4">
    <source>
        <dbReference type="ARBA" id="ARBA00022692"/>
    </source>
</evidence>
<dbReference type="NCBIfam" id="TIGR00544">
    <property type="entry name" value="lgt"/>
    <property type="match status" value="1"/>
</dbReference>
<dbReference type="PANTHER" id="PTHR30589">
    <property type="entry name" value="PROLIPOPROTEIN DIACYLGLYCERYL TRANSFERASE"/>
    <property type="match status" value="1"/>
</dbReference>
<keyword evidence="9" id="KW-1185">Reference proteome</keyword>
<dbReference type="STRING" id="1028.SAMN05661096_01530"/>
<evidence type="ECO:0000256" key="6">
    <source>
        <dbReference type="ARBA" id="ARBA00023136"/>
    </source>
</evidence>
<comment type="similarity">
    <text evidence="1 7">Belongs to the Lgt family.</text>
</comment>
<feature type="transmembrane region" description="Helical" evidence="7">
    <location>
        <begin position="101"/>
        <end position="125"/>
    </location>
</feature>
<keyword evidence="5 7" id="KW-1133">Transmembrane helix</keyword>
<feature type="binding site" evidence="7">
    <location>
        <position position="149"/>
    </location>
    <ligand>
        <name>a 1,2-diacyl-sn-glycero-3-phospho-(1'-sn-glycerol)</name>
        <dbReference type="ChEBI" id="CHEBI:64716"/>
    </ligand>
</feature>
<keyword evidence="4 7" id="KW-0812">Transmembrane</keyword>
<keyword evidence="3 7" id="KW-0808">Transferase</keyword>
<keyword evidence="8" id="KW-0449">Lipoprotein</keyword>
<sequence>MLNYIIWNPDGILIDFGFYQLRWYSILFGLGFVLGYQFVKWRFKRDEVNVKLLDNLAVYLVVGTIIGARLGHCIFYDWDYYQNHLLEILLPFSFSPSFEFIGYRGLASHGGGVGVIIALLIFARVEKISKMWILDTIALVIPLAAASIRLGNLMNSEIIGSPTNVSWAFIFQSIDNIPRHPTQLYEALSYLLIFGILFWLDKKQKLGKGFILGAMLVLLFTARFFIEFVKADQTAFEADMVLNMGQWLSIPYFIIGWVLILVGVKRKN</sequence>
<dbReference type="UniPathway" id="UPA00664"/>
<feature type="transmembrane region" description="Helical" evidence="7">
    <location>
        <begin position="246"/>
        <end position="264"/>
    </location>
</feature>
<keyword evidence="6 7" id="KW-0472">Membrane</keyword>
<organism evidence="8 9">
    <name type="scientific">Marivirga sericea</name>
    <dbReference type="NCBI Taxonomy" id="1028"/>
    <lineage>
        <taxon>Bacteria</taxon>
        <taxon>Pseudomonadati</taxon>
        <taxon>Bacteroidota</taxon>
        <taxon>Cytophagia</taxon>
        <taxon>Cytophagales</taxon>
        <taxon>Marivirgaceae</taxon>
        <taxon>Marivirga</taxon>
    </lineage>
</organism>
<dbReference type="EMBL" id="FXAW01000002">
    <property type="protein sequence ID" value="SMG25167.1"/>
    <property type="molecule type" value="Genomic_DNA"/>
</dbReference>
<dbReference type="EC" id="2.5.1.145" evidence="7"/>
<dbReference type="Pfam" id="PF01790">
    <property type="entry name" value="LGT"/>
    <property type="match status" value="1"/>
</dbReference>
<evidence type="ECO:0000256" key="7">
    <source>
        <dbReference type="HAMAP-Rule" id="MF_01147"/>
    </source>
</evidence>
<dbReference type="RefSeq" id="WP_085516455.1">
    <property type="nucleotide sequence ID" value="NZ_FXAW01000002.1"/>
</dbReference>
<dbReference type="GO" id="GO:0005886">
    <property type="term" value="C:plasma membrane"/>
    <property type="evidence" value="ECO:0007669"/>
    <property type="project" value="UniProtKB-SubCell"/>
</dbReference>
<evidence type="ECO:0000256" key="2">
    <source>
        <dbReference type="ARBA" id="ARBA00022475"/>
    </source>
</evidence>
<dbReference type="AlphaFoldDB" id="A0A1X7JBB7"/>
<evidence type="ECO:0000313" key="8">
    <source>
        <dbReference type="EMBL" id="SMG25167.1"/>
    </source>
</evidence>
<comment type="function">
    <text evidence="7">Catalyzes the transfer of the diacylglyceryl group from phosphatidylglycerol to the sulfhydryl group of the N-terminal cysteine of a prolipoprotein, the first step in the formation of mature lipoproteins.</text>
</comment>
<protein>
    <recommendedName>
        <fullName evidence="7">Phosphatidylglycerol--prolipoprotein diacylglyceryl transferase</fullName>
        <ecNumber evidence="7">2.5.1.145</ecNumber>
    </recommendedName>
</protein>
<accession>A0A1X7JBB7</accession>
<dbReference type="PANTHER" id="PTHR30589:SF0">
    <property type="entry name" value="PHOSPHATIDYLGLYCEROL--PROLIPOPROTEIN DIACYLGLYCERYL TRANSFERASE"/>
    <property type="match status" value="1"/>
</dbReference>
<gene>
    <name evidence="7" type="primary">lgt</name>
    <name evidence="8" type="ORF">SAMN05661096_01530</name>
</gene>
<dbReference type="GO" id="GO:0042158">
    <property type="term" value="P:lipoprotein biosynthetic process"/>
    <property type="evidence" value="ECO:0007669"/>
    <property type="project" value="UniProtKB-UniRule"/>
</dbReference>
<evidence type="ECO:0000256" key="3">
    <source>
        <dbReference type="ARBA" id="ARBA00022679"/>
    </source>
</evidence>
<dbReference type="HAMAP" id="MF_01147">
    <property type="entry name" value="Lgt"/>
    <property type="match status" value="1"/>
</dbReference>
<comment type="pathway">
    <text evidence="7">Protein modification; lipoprotein biosynthesis (diacylglyceryl transfer).</text>
</comment>
<comment type="subcellular location">
    <subcellularLocation>
        <location evidence="7">Cell membrane</location>
        <topology evidence="7">Multi-pass membrane protein</topology>
    </subcellularLocation>
</comment>
<feature type="transmembrane region" description="Helical" evidence="7">
    <location>
        <begin position="132"/>
        <end position="151"/>
    </location>
</feature>
<feature type="transmembrane region" description="Helical" evidence="7">
    <location>
        <begin position="183"/>
        <end position="200"/>
    </location>
</feature>
<reference evidence="9" key="1">
    <citation type="submission" date="2017-04" db="EMBL/GenBank/DDBJ databases">
        <authorList>
            <person name="Varghese N."/>
            <person name="Submissions S."/>
        </authorList>
    </citation>
    <scope>NUCLEOTIDE SEQUENCE [LARGE SCALE GENOMIC DNA]</scope>
    <source>
        <strain evidence="9">DSM 4125</strain>
    </source>
</reference>
<dbReference type="Proteomes" id="UP000193804">
    <property type="component" value="Unassembled WGS sequence"/>
</dbReference>
<feature type="transmembrane region" description="Helical" evidence="7">
    <location>
        <begin position="209"/>
        <end position="226"/>
    </location>
</feature>
<proteinExistence type="inferred from homology"/>